<keyword evidence="4" id="KW-1185">Reference proteome</keyword>
<proteinExistence type="inferred from homology"/>
<dbReference type="InterPro" id="IPR036928">
    <property type="entry name" value="AS_sf"/>
</dbReference>
<evidence type="ECO:0000256" key="1">
    <source>
        <dbReference type="ARBA" id="ARBA00009199"/>
    </source>
</evidence>
<dbReference type="Gene3D" id="3.90.1300.10">
    <property type="entry name" value="Amidase signature (AS) domain"/>
    <property type="match status" value="1"/>
</dbReference>
<protein>
    <submittedName>
        <fullName evidence="3">Amidase family protein</fullName>
    </submittedName>
</protein>
<evidence type="ECO:0000259" key="2">
    <source>
        <dbReference type="Pfam" id="PF01425"/>
    </source>
</evidence>
<dbReference type="InterPro" id="IPR020556">
    <property type="entry name" value="Amidase_CS"/>
</dbReference>
<dbReference type="PANTHER" id="PTHR11895:SF7">
    <property type="entry name" value="GLUTAMYL-TRNA(GLN) AMIDOTRANSFERASE SUBUNIT A, MITOCHONDRIAL"/>
    <property type="match status" value="1"/>
</dbReference>
<evidence type="ECO:0000313" key="4">
    <source>
        <dbReference type="Proteomes" id="UP001499863"/>
    </source>
</evidence>
<comment type="similarity">
    <text evidence="1">Belongs to the amidase family.</text>
</comment>
<sequence>MNIDEYAALDATALAAVIASGEVTAGEVAALATEAITTVNKELNAVAEGPFDRPLDHAADGRFAGVPFAIKDLVLHAAGVPTRMGTRLLGKDGYVPAADTHLMERFRAAGLATLAVTTTPELGFNGNSEALAYGSTRNPWNTAHSAGGSSGGSAALVAAGALPVAHANDGGGSIRVPAACNGLVGLKPSRGRVPSGPDFGDALYGMGVELAVSRTVRDTAALLDEVAVGYPGDPVVIAPPARPFLQEVGADTGRLRIAVHTESWAGSHVDPEVAQAVEAAARALEAAGHHVDRATPVVDWERLLTSNIALWSAFLAEGVAGIEAMTGATAGPENLERTTLACVEYGRGLSALELNGALASMNAVSREVGRFFTGYDLLLTPTMNTPAPLLGHLDGNADLGALEWAQRIFGVCSFTPLFNQTGTPAVSLPLAQSSQGLPIGVQLAGPFGSEALLLRVSALLESAMPWADRRPAVHAATLMSRDA</sequence>
<reference evidence="3 4" key="1">
    <citation type="journal article" date="2019" name="Int. J. Syst. Evol. Microbiol.">
        <title>The Global Catalogue of Microorganisms (GCM) 10K type strain sequencing project: providing services to taxonomists for standard genome sequencing and annotation.</title>
        <authorList>
            <consortium name="The Broad Institute Genomics Platform"/>
            <consortium name="The Broad Institute Genome Sequencing Center for Infectious Disease"/>
            <person name="Wu L."/>
            <person name="Ma J."/>
        </authorList>
    </citation>
    <scope>NUCLEOTIDE SEQUENCE [LARGE SCALE GENOMIC DNA]</scope>
    <source>
        <strain evidence="3 4">JCM 12393</strain>
    </source>
</reference>
<gene>
    <name evidence="3" type="ORF">GCM10009639_04040</name>
</gene>
<comment type="caution">
    <text evidence="3">The sequence shown here is derived from an EMBL/GenBank/DDBJ whole genome shotgun (WGS) entry which is preliminary data.</text>
</comment>
<feature type="domain" description="Amidase" evidence="2">
    <location>
        <begin position="35"/>
        <end position="454"/>
    </location>
</feature>
<dbReference type="EMBL" id="BAAAKJ010000019">
    <property type="protein sequence ID" value="GAA1383560.1"/>
    <property type="molecule type" value="Genomic_DNA"/>
</dbReference>
<dbReference type="Pfam" id="PF01425">
    <property type="entry name" value="Amidase"/>
    <property type="match status" value="1"/>
</dbReference>
<dbReference type="RefSeq" id="WP_344324620.1">
    <property type="nucleotide sequence ID" value="NZ_BAAAKJ010000019.1"/>
</dbReference>
<evidence type="ECO:0000313" key="3">
    <source>
        <dbReference type="EMBL" id="GAA1383560.1"/>
    </source>
</evidence>
<dbReference type="SUPFAM" id="SSF75304">
    <property type="entry name" value="Amidase signature (AS) enzymes"/>
    <property type="match status" value="1"/>
</dbReference>
<accession>A0ABN1XMS7</accession>
<organism evidence="3 4">
    <name type="scientific">Kitasatospora putterlickiae</name>
    <dbReference type="NCBI Taxonomy" id="221725"/>
    <lineage>
        <taxon>Bacteria</taxon>
        <taxon>Bacillati</taxon>
        <taxon>Actinomycetota</taxon>
        <taxon>Actinomycetes</taxon>
        <taxon>Kitasatosporales</taxon>
        <taxon>Streptomycetaceae</taxon>
        <taxon>Kitasatospora</taxon>
    </lineage>
</organism>
<dbReference type="Proteomes" id="UP001499863">
    <property type="component" value="Unassembled WGS sequence"/>
</dbReference>
<dbReference type="PANTHER" id="PTHR11895">
    <property type="entry name" value="TRANSAMIDASE"/>
    <property type="match status" value="1"/>
</dbReference>
<dbReference type="InterPro" id="IPR000120">
    <property type="entry name" value="Amidase"/>
</dbReference>
<name>A0ABN1XMS7_9ACTN</name>
<dbReference type="InterPro" id="IPR023631">
    <property type="entry name" value="Amidase_dom"/>
</dbReference>
<dbReference type="PROSITE" id="PS00571">
    <property type="entry name" value="AMIDASES"/>
    <property type="match status" value="1"/>
</dbReference>